<protein>
    <recommendedName>
        <fullName evidence="3">DUF3168 domain-containing protein</fullName>
    </recommendedName>
</protein>
<accession>A0A5E8H0L4</accession>
<dbReference type="Proteomes" id="UP000004703">
    <property type="component" value="Chromosome"/>
</dbReference>
<comment type="caution">
    <text evidence="1">The sequence shown here is derived from an EMBL/GenBank/DDBJ whole genome shotgun (WGS) entry which is preliminary data.</text>
</comment>
<evidence type="ECO:0008006" key="3">
    <source>
        <dbReference type="Google" id="ProtNLM"/>
    </source>
</evidence>
<evidence type="ECO:0000313" key="1">
    <source>
        <dbReference type="EMBL" id="EEE45979.2"/>
    </source>
</evidence>
<evidence type="ECO:0000313" key="2">
    <source>
        <dbReference type="Proteomes" id="UP000004703"/>
    </source>
</evidence>
<dbReference type="AlphaFoldDB" id="A0A5E8H0L4"/>
<reference evidence="1 2" key="1">
    <citation type="submission" date="2008-01" db="EMBL/GenBank/DDBJ databases">
        <authorList>
            <person name="Wagner-Dobler I."/>
            <person name="Ferriera S."/>
            <person name="Johnson J."/>
            <person name="Kravitz S."/>
            <person name="Beeson K."/>
            <person name="Sutton G."/>
            <person name="Rogers Y.-H."/>
            <person name="Friedman R."/>
            <person name="Frazier M."/>
            <person name="Venter J.C."/>
        </authorList>
    </citation>
    <scope>NUCLEOTIDE SEQUENCE [LARGE SCALE GENOMIC DNA]</scope>
    <source>
        <strain evidence="2">DSM 17067 / NCIMB 14079 / DFL-11</strain>
    </source>
</reference>
<reference evidence="1 2" key="2">
    <citation type="submission" date="2013-04" db="EMBL/GenBank/DDBJ databases">
        <authorList>
            <person name="Fiebig A."/>
            <person name="Pradella S."/>
            <person name="Wagner-Doebler I."/>
        </authorList>
    </citation>
    <scope>NUCLEOTIDE SEQUENCE [LARGE SCALE GENOMIC DNA]</scope>
    <source>
        <strain evidence="2">DSM 17067 / NCIMB 14079 / DFL-11</strain>
    </source>
</reference>
<proteinExistence type="predicted"/>
<organism evidence="1 2">
    <name type="scientific">Roseibium alexandrii (strain DSM 17067 / NCIMB 14079 / DFL-11)</name>
    <name type="common">Labrenzia alexandrii</name>
    <dbReference type="NCBI Taxonomy" id="244592"/>
    <lineage>
        <taxon>Bacteria</taxon>
        <taxon>Pseudomonadati</taxon>
        <taxon>Pseudomonadota</taxon>
        <taxon>Alphaproteobacteria</taxon>
        <taxon>Hyphomicrobiales</taxon>
        <taxon>Stappiaceae</taxon>
        <taxon>Roseibium</taxon>
    </lineage>
</organism>
<dbReference type="EMBL" id="ACCU02000002">
    <property type="protein sequence ID" value="EEE45979.2"/>
    <property type="molecule type" value="Genomic_DNA"/>
</dbReference>
<dbReference type="InterPro" id="IPR021508">
    <property type="entry name" value="Gp17-like"/>
</dbReference>
<dbReference type="Pfam" id="PF11367">
    <property type="entry name" value="Tail_completion_gp17"/>
    <property type="match status" value="1"/>
</dbReference>
<gene>
    <name evidence="1" type="ORF">SADFL11_3268</name>
</gene>
<sequence length="131" mass="14305">MEEGLLDLLRGTAALTQLTGPRIYWGRRPQSRETLPAIVLTRLGGRRDSNLGGPSGLVDSLVQADIYATRYEQAKQAARAVRDAVNGYSGDRSGTFFQLIAIANERDSSETAAGGEPVFRISIDLTLWHDE</sequence>
<name>A0A5E8H0L4_ROSAD</name>